<proteinExistence type="predicted"/>
<dbReference type="InterPro" id="IPR000600">
    <property type="entry name" value="ROK"/>
</dbReference>
<dbReference type="CDD" id="cd23763">
    <property type="entry name" value="ASKHA_ATPase_ROK"/>
    <property type="match status" value="1"/>
</dbReference>
<dbReference type="GO" id="GO:0009384">
    <property type="term" value="F:N-acylmannosamine kinase activity"/>
    <property type="evidence" value="ECO:0007669"/>
    <property type="project" value="TreeGrafter"/>
</dbReference>
<name>A0AA42WSF5_SPHYA</name>
<dbReference type="SUPFAM" id="SSF46785">
    <property type="entry name" value="Winged helix' DNA-binding domain"/>
    <property type="match status" value="1"/>
</dbReference>
<dbReference type="Pfam" id="PF13412">
    <property type="entry name" value="HTH_24"/>
    <property type="match status" value="1"/>
</dbReference>
<dbReference type="InterPro" id="IPR043129">
    <property type="entry name" value="ATPase_NBD"/>
</dbReference>
<dbReference type="PANTHER" id="PTHR18964">
    <property type="entry name" value="ROK (REPRESSOR, ORF, KINASE) FAMILY"/>
    <property type="match status" value="1"/>
</dbReference>
<dbReference type="Gene3D" id="3.30.420.40">
    <property type="match status" value="2"/>
</dbReference>
<dbReference type="InterPro" id="IPR036388">
    <property type="entry name" value="WH-like_DNA-bd_sf"/>
</dbReference>
<evidence type="ECO:0000313" key="2">
    <source>
        <dbReference type="Proteomes" id="UP001162318"/>
    </source>
</evidence>
<accession>A0AA42WSF5</accession>
<reference evidence="1" key="1">
    <citation type="submission" date="2022-09" db="EMBL/GenBank/DDBJ databases">
        <title>Intensive care unit water sources are persistently colonized with multi-drug resistant bacteria and are the site of extensive horizontal gene transfer of antibiotic resistance genes.</title>
        <authorList>
            <person name="Diorio-Toth L."/>
        </authorList>
    </citation>
    <scope>NUCLEOTIDE SEQUENCE</scope>
    <source>
        <strain evidence="1">GD03659</strain>
    </source>
</reference>
<dbReference type="GO" id="GO:0019262">
    <property type="term" value="P:N-acetylneuraminate catabolic process"/>
    <property type="evidence" value="ECO:0007669"/>
    <property type="project" value="TreeGrafter"/>
</dbReference>
<dbReference type="RefSeq" id="WP_279728076.1">
    <property type="nucleotide sequence ID" value="NZ_JAOCKX010000007.1"/>
</dbReference>
<comment type="caution">
    <text evidence="1">The sequence shown here is derived from an EMBL/GenBank/DDBJ whole genome shotgun (WGS) entry which is preliminary data.</text>
</comment>
<dbReference type="AlphaFoldDB" id="A0AA42WSF5"/>
<sequence>MNGLPAGPVPAHFLREDGRRSATETERRILSLLRDEGPLSRSDLARRSDLSAQSLMRIADALLSRQLICEGKPVSSGPGKPATPLSIVAGAAFGIGFSVMTDTLSLAVLDLAGKIRFTGSAPLEDKAIQPAVLQMRAMMHSALAQTGISADRIVGAGVGVTGYFIDATARVNPPSLLEPWALIPLDTILSDGLGMPVRVDNDGNVAAIGEAMLGAGREAGRFAYLYFSAGFGGGVILDGRHYRGRFGNAGEFASLIPPGWPQPNLERLRLAVNAAGGMFPDLHSLLADFDPSLPGVEGWIEEIAPSLDLVISGISGILDPDAIIFGGRVPRKLAERIIPRLSFFNEPRRGKPRPAPLLSISRVEHDAAALGAASMPLRAAFFEEE</sequence>
<dbReference type="SUPFAM" id="SSF53067">
    <property type="entry name" value="Actin-like ATPase domain"/>
    <property type="match status" value="1"/>
</dbReference>
<dbReference type="PANTHER" id="PTHR18964:SF169">
    <property type="entry name" value="N-ACETYLMANNOSAMINE KINASE"/>
    <property type="match status" value="1"/>
</dbReference>
<dbReference type="Proteomes" id="UP001162318">
    <property type="component" value="Unassembled WGS sequence"/>
</dbReference>
<gene>
    <name evidence="1" type="ORF">N5J77_07465</name>
</gene>
<evidence type="ECO:0000313" key="1">
    <source>
        <dbReference type="EMBL" id="MDH2130959.1"/>
    </source>
</evidence>
<protein>
    <submittedName>
        <fullName evidence="1">ROK family transcriptional regulator</fullName>
    </submittedName>
</protein>
<dbReference type="InterPro" id="IPR036390">
    <property type="entry name" value="WH_DNA-bd_sf"/>
</dbReference>
<organism evidence="1 2">
    <name type="scientific">Sphingobium yanoikuyae</name>
    <name type="common">Sphingomonas yanoikuyae</name>
    <dbReference type="NCBI Taxonomy" id="13690"/>
    <lineage>
        <taxon>Bacteria</taxon>
        <taxon>Pseudomonadati</taxon>
        <taxon>Pseudomonadota</taxon>
        <taxon>Alphaproteobacteria</taxon>
        <taxon>Sphingomonadales</taxon>
        <taxon>Sphingomonadaceae</taxon>
        <taxon>Sphingobium</taxon>
    </lineage>
</organism>
<dbReference type="EMBL" id="JAOCKX010000007">
    <property type="protein sequence ID" value="MDH2130959.1"/>
    <property type="molecule type" value="Genomic_DNA"/>
</dbReference>
<dbReference type="Gene3D" id="1.10.10.10">
    <property type="entry name" value="Winged helix-like DNA-binding domain superfamily/Winged helix DNA-binding domain"/>
    <property type="match status" value="1"/>
</dbReference>
<dbReference type="Pfam" id="PF00480">
    <property type="entry name" value="ROK"/>
    <property type="match status" value="1"/>
</dbReference>